<dbReference type="PANTHER" id="PTHR22950">
    <property type="entry name" value="AMINO ACID TRANSPORTER"/>
    <property type="match status" value="1"/>
</dbReference>
<dbReference type="FunFam" id="1.20.1740.10:FF:000039">
    <property type="entry name" value="Neutral amino acid transporter (Eurofung)"/>
    <property type="match status" value="1"/>
</dbReference>
<feature type="compositionally biased region" description="Polar residues" evidence="6">
    <location>
        <begin position="23"/>
        <end position="43"/>
    </location>
</feature>
<feature type="compositionally biased region" description="Polar residues" evidence="6">
    <location>
        <begin position="55"/>
        <end position="68"/>
    </location>
</feature>
<evidence type="ECO:0000256" key="2">
    <source>
        <dbReference type="ARBA" id="ARBA00008066"/>
    </source>
</evidence>
<protein>
    <recommendedName>
        <fullName evidence="8">Amino acid transporter transmembrane domain-containing protein</fullName>
    </recommendedName>
</protein>
<feature type="domain" description="Amino acid transporter transmembrane" evidence="8">
    <location>
        <begin position="129"/>
        <end position="524"/>
    </location>
</feature>
<evidence type="ECO:0000259" key="8">
    <source>
        <dbReference type="Pfam" id="PF01490"/>
    </source>
</evidence>
<feature type="transmembrane region" description="Helical" evidence="7">
    <location>
        <begin position="269"/>
        <end position="290"/>
    </location>
</feature>
<evidence type="ECO:0000256" key="3">
    <source>
        <dbReference type="ARBA" id="ARBA00022692"/>
    </source>
</evidence>
<evidence type="ECO:0000256" key="4">
    <source>
        <dbReference type="ARBA" id="ARBA00022989"/>
    </source>
</evidence>
<dbReference type="InterPro" id="IPR013057">
    <property type="entry name" value="AA_transpt_TM"/>
</dbReference>
<keyword evidence="4 7" id="KW-1133">Transmembrane helix</keyword>
<evidence type="ECO:0000256" key="6">
    <source>
        <dbReference type="SAM" id="MobiDB-lite"/>
    </source>
</evidence>
<proteinExistence type="inferred from homology"/>
<feature type="transmembrane region" description="Helical" evidence="7">
    <location>
        <begin position="428"/>
        <end position="449"/>
    </location>
</feature>
<feature type="transmembrane region" description="Helical" evidence="7">
    <location>
        <begin position="212"/>
        <end position="232"/>
    </location>
</feature>
<feature type="compositionally biased region" description="Basic and acidic residues" evidence="6">
    <location>
        <begin position="116"/>
        <end position="125"/>
    </location>
</feature>
<evidence type="ECO:0000313" key="10">
    <source>
        <dbReference type="Proteomes" id="UP001324427"/>
    </source>
</evidence>
<dbReference type="EMBL" id="JAVFHQ010000003">
    <property type="protein sequence ID" value="KAK4549617.1"/>
    <property type="molecule type" value="Genomic_DNA"/>
</dbReference>
<keyword evidence="5 7" id="KW-0472">Membrane</keyword>
<feature type="transmembrane region" description="Helical" evidence="7">
    <location>
        <begin position="455"/>
        <end position="481"/>
    </location>
</feature>
<evidence type="ECO:0000313" key="9">
    <source>
        <dbReference type="EMBL" id="KAK4549617.1"/>
    </source>
</evidence>
<keyword evidence="3 7" id="KW-0812">Transmembrane</keyword>
<dbReference type="GO" id="GO:0015179">
    <property type="term" value="F:L-amino acid transmembrane transporter activity"/>
    <property type="evidence" value="ECO:0007669"/>
    <property type="project" value="TreeGrafter"/>
</dbReference>
<organism evidence="9 10">
    <name type="scientific">Oleoguttula mirabilis</name>
    <dbReference type="NCBI Taxonomy" id="1507867"/>
    <lineage>
        <taxon>Eukaryota</taxon>
        <taxon>Fungi</taxon>
        <taxon>Dikarya</taxon>
        <taxon>Ascomycota</taxon>
        <taxon>Pezizomycotina</taxon>
        <taxon>Dothideomycetes</taxon>
        <taxon>Dothideomycetidae</taxon>
        <taxon>Mycosphaerellales</taxon>
        <taxon>Teratosphaeriaceae</taxon>
        <taxon>Oleoguttula</taxon>
    </lineage>
</organism>
<feature type="compositionally biased region" description="Low complexity" evidence="6">
    <location>
        <begin position="80"/>
        <end position="91"/>
    </location>
</feature>
<feature type="transmembrane region" description="Helical" evidence="7">
    <location>
        <begin position="132"/>
        <end position="151"/>
    </location>
</feature>
<feature type="region of interest" description="Disordered" evidence="6">
    <location>
        <begin position="1"/>
        <end position="125"/>
    </location>
</feature>
<comment type="subcellular location">
    <subcellularLocation>
        <location evidence="1">Membrane</location>
        <topology evidence="1">Multi-pass membrane protein</topology>
    </subcellularLocation>
</comment>
<evidence type="ECO:0000256" key="5">
    <source>
        <dbReference type="ARBA" id="ARBA00023136"/>
    </source>
</evidence>
<sequence>MALPFPDDVSGGSENRQEHLTRRPSSNYTLSSQAVESEPSAGTLSRLDSVGQRGLTPTNTPVSSTLSRGTKKTAGEMVRSARASASSGSSGDVERNAGSKEAGPAGAASDDANVGEGEKDSLNREEHKQIHWFQAGAVMTAETVSLGILSLPHALATVGYVAGIILIIGIGLLATYTGYVIYQLKLRHPHVRSFDQGLGMIFGKPGLWIGKVLQTLLLIFIMGAHINIFSIMMNTLTNHGVCTVVFMAIGTVVSFVVSMPRTWKSTSTVSIASCISIATATVIAMVAIGIEKRGVGNTFAVVPAELTSFSRGAMAVSNIVLAYNSQIAFPSIIEEMKEARDFPKALAMLQTLTITIYIVVAVVIYHFAGQDVAAPAIGSAPLLVRKIAYGIATPTIVVAGVISAVVAAKQIYGDFWHKDPKVLREKSLRAYGSWYGILAALWVVAWLIAEAIPVFGQLLAVIGALFGTWFALGFCGMFWLWMNWQGSMKSSYGISWKKTSLACLNTAIILMSAAICVFGMYGSIKAIVQDAGGKAPFSCANNAMVAE</sequence>
<comment type="similarity">
    <text evidence="2">Belongs to the amino acid/polyamine transporter 2 family.</text>
</comment>
<comment type="caution">
    <text evidence="9">The sequence shown here is derived from an EMBL/GenBank/DDBJ whole genome shotgun (WGS) entry which is preliminary data.</text>
</comment>
<gene>
    <name evidence="9" type="ORF">LTR36_004918</name>
</gene>
<feature type="transmembrane region" description="Helical" evidence="7">
    <location>
        <begin position="157"/>
        <end position="182"/>
    </location>
</feature>
<dbReference type="AlphaFoldDB" id="A0AAV9JX09"/>
<feature type="transmembrane region" description="Helical" evidence="7">
    <location>
        <begin position="238"/>
        <end position="257"/>
    </location>
</feature>
<feature type="transmembrane region" description="Helical" evidence="7">
    <location>
        <begin position="502"/>
        <end position="524"/>
    </location>
</feature>
<keyword evidence="10" id="KW-1185">Reference proteome</keyword>
<reference evidence="9 10" key="1">
    <citation type="submission" date="2021-11" db="EMBL/GenBank/DDBJ databases">
        <title>Black yeast isolated from Biological Soil Crust.</title>
        <authorList>
            <person name="Kurbessoian T."/>
        </authorList>
    </citation>
    <scope>NUCLEOTIDE SEQUENCE [LARGE SCALE GENOMIC DNA]</scope>
    <source>
        <strain evidence="9 10">CCFEE 5522</strain>
    </source>
</reference>
<dbReference type="GO" id="GO:0016020">
    <property type="term" value="C:membrane"/>
    <property type="evidence" value="ECO:0007669"/>
    <property type="project" value="UniProtKB-SubCell"/>
</dbReference>
<accession>A0AAV9JX09</accession>
<feature type="transmembrane region" description="Helical" evidence="7">
    <location>
        <begin position="345"/>
        <end position="367"/>
    </location>
</feature>
<name>A0AAV9JX09_9PEZI</name>
<dbReference type="PANTHER" id="PTHR22950:SF479">
    <property type="entry name" value="AMINO ACID TRANSPORTER (EUROFUNG)-RELATED"/>
    <property type="match status" value="1"/>
</dbReference>
<dbReference type="Proteomes" id="UP001324427">
    <property type="component" value="Unassembled WGS sequence"/>
</dbReference>
<evidence type="ECO:0000256" key="1">
    <source>
        <dbReference type="ARBA" id="ARBA00004141"/>
    </source>
</evidence>
<feature type="transmembrane region" description="Helical" evidence="7">
    <location>
        <begin position="387"/>
        <end position="408"/>
    </location>
</feature>
<evidence type="ECO:0000256" key="7">
    <source>
        <dbReference type="SAM" id="Phobius"/>
    </source>
</evidence>
<dbReference type="Pfam" id="PF01490">
    <property type="entry name" value="Aa_trans"/>
    <property type="match status" value="1"/>
</dbReference>